<feature type="non-terminal residue" evidence="1">
    <location>
        <position position="82"/>
    </location>
</feature>
<protein>
    <submittedName>
        <fullName evidence="1">Uncharacterized protein</fullName>
    </submittedName>
</protein>
<evidence type="ECO:0000313" key="2">
    <source>
        <dbReference type="Proteomes" id="UP000499080"/>
    </source>
</evidence>
<dbReference type="AlphaFoldDB" id="A0A4Y2H801"/>
<comment type="caution">
    <text evidence="1">The sequence shown here is derived from an EMBL/GenBank/DDBJ whole genome shotgun (WGS) entry which is preliminary data.</text>
</comment>
<evidence type="ECO:0000313" key="1">
    <source>
        <dbReference type="EMBL" id="GBM61281.1"/>
    </source>
</evidence>
<organism evidence="1 2">
    <name type="scientific">Araneus ventricosus</name>
    <name type="common">Orbweaver spider</name>
    <name type="synonym">Epeira ventricosa</name>
    <dbReference type="NCBI Taxonomy" id="182803"/>
    <lineage>
        <taxon>Eukaryota</taxon>
        <taxon>Metazoa</taxon>
        <taxon>Ecdysozoa</taxon>
        <taxon>Arthropoda</taxon>
        <taxon>Chelicerata</taxon>
        <taxon>Arachnida</taxon>
        <taxon>Araneae</taxon>
        <taxon>Araneomorphae</taxon>
        <taxon>Entelegynae</taxon>
        <taxon>Araneoidea</taxon>
        <taxon>Araneidae</taxon>
        <taxon>Araneus</taxon>
    </lineage>
</organism>
<accession>A0A4Y2H801</accession>
<reference evidence="1 2" key="1">
    <citation type="journal article" date="2019" name="Sci. Rep.">
        <title>Orb-weaving spider Araneus ventricosus genome elucidates the spidroin gene catalogue.</title>
        <authorList>
            <person name="Kono N."/>
            <person name="Nakamura H."/>
            <person name="Ohtoshi R."/>
            <person name="Moran D.A.P."/>
            <person name="Shinohara A."/>
            <person name="Yoshida Y."/>
            <person name="Fujiwara M."/>
            <person name="Mori M."/>
            <person name="Tomita M."/>
            <person name="Arakawa K."/>
        </authorList>
    </citation>
    <scope>NUCLEOTIDE SEQUENCE [LARGE SCALE GENOMIC DNA]</scope>
</reference>
<sequence length="82" mass="8875">MLPIAGSIRPFVKLKNPQADRVKVGLLCVANRSNNSSLSALCAKASPRCSIFSWTLLAFFVASPTLDAAKVMHSKNSIETRK</sequence>
<dbReference type="EMBL" id="BGPR01101898">
    <property type="protein sequence ID" value="GBM61281.1"/>
    <property type="molecule type" value="Genomic_DNA"/>
</dbReference>
<name>A0A4Y2H801_ARAVE</name>
<dbReference type="Proteomes" id="UP000499080">
    <property type="component" value="Unassembled WGS sequence"/>
</dbReference>
<proteinExistence type="predicted"/>
<gene>
    <name evidence="1" type="ORF">AVEN_274568_1</name>
</gene>
<keyword evidence="2" id="KW-1185">Reference proteome</keyword>